<comment type="caution">
    <text evidence="2">The sequence shown here is derived from an EMBL/GenBank/DDBJ whole genome shotgun (WGS) entry which is preliminary data.</text>
</comment>
<accession>A0A9X5B4S0</accession>
<sequence>MREIPVNSALRRPIMLAQYVVVHRRAQKHLGDEQEHQPCNGHTVRETPWMESLKVIQHGLEPEPDT</sequence>
<evidence type="ECO:0000313" key="2">
    <source>
        <dbReference type="EMBL" id="MYL25663.1"/>
    </source>
</evidence>
<protein>
    <submittedName>
        <fullName evidence="2">Uncharacterized protein</fullName>
    </submittedName>
</protein>
<proteinExistence type="predicted"/>
<evidence type="ECO:0000256" key="1">
    <source>
        <dbReference type="SAM" id="MobiDB-lite"/>
    </source>
</evidence>
<dbReference type="EMBL" id="WMEX01000001">
    <property type="protein sequence ID" value="MYL25663.1"/>
    <property type="molecule type" value="Genomic_DNA"/>
</dbReference>
<evidence type="ECO:0000313" key="3">
    <source>
        <dbReference type="Proteomes" id="UP000460751"/>
    </source>
</evidence>
<gene>
    <name evidence="2" type="ORF">GLW01_02520</name>
</gene>
<name>A0A9X5B4S0_9GAMM</name>
<feature type="region of interest" description="Disordered" evidence="1">
    <location>
        <begin position="29"/>
        <end position="48"/>
    </location>
</feature>
<organism evidence="2 3">
    <name type="scientific">Vreelandella halophila</name>
    <dbReference type="NCBI Taxonomy" id="86177"/>
    <lineage>
        <taxon>Bacteria</taxon>
        <taxon>Pseudomonadati</taxon>
        <taxon>Pseudomonadota</taxon>
        <taxon>Gammaproteobacteria</taxon>
        <taxon>Oceanospirillales</taxon>
        <taxon>Halomonadaceae</taxon>
        <taxon>Vreelandella</taxon>
    </lineage>
</organism>
<dbReference type="Proteomes" id="UP000460751">
    <property type="component" value="Unassembled WGS sequence"/>
</dbReference>
<keyword evidence="3" id="KW-1185">Reference proteome</keyword>
<dbReference type="AlphaFoldDB" id="A0A9X5B4S0"/>
<dbReference type="RefSeq" id="WP_160898033.1">
    <property type="nucleotide sequence ID" value="NZ_WMEX01000001.1"/>
</dbReference>
<reference evidence="2 3" key="1">
    <citation type="submission" date="2019-11" db="EMBL/GenBank/DDBJ databases">
        <title>Genome sequences of 17 halophilic strains isolated from different environments.</title>
        <authorList>
            <person name="Furrow R.E."/>
        </authorList>
    </citation>
    <scope>NUCLEOTIDE SEQUENCE [LARGE SCALE GENOMIC DNA]</scope>
    <source>
        <strain evidence="2 3">22507_15_FS</strain>
    </source>
</reference>